<evidence type="ECO:0000259" key="6">
    <source>
        <dbReference type="PROSITE" id="PS51471"/>
    </source>
</evidence>
<dbReference type="GO" id="GO:0004656">
    <property type="term" value="F:procollagen-proline 4-dioxygenase activity"/>
    <property type="evidence" value="ECO:0007669"/>
    <property type="project" value="TreeGrafter"/>
</dbReference>
<dbReference type="InterPro" id="IPR005123">
    <property type="entry name" value="Oxoglu/Fe-dep_dioxygenase_dom"/>
</dbReference>
<evidence type="ECO:0000256" key="1">
    <source>
        <dbReference type="ARBA" id="ARBA00001961"/>
    </source>
</evidence>
<dbReference type="Pfam" id="PF13640">
    <property type="entry name" value="2OG-FeII_Oxy_3"/>
    <property type="match status" value="1"/>
</dbReference>
<protein>
    <recommendedName>
        <fullName evidence="6">Fe2OG dioxygenase domain-containing protein</fullName>
    </recommendedName>
</protein>
<dbReference type="Gene3D" id="2.60.120.620">
    <property type="entry name" value="q2cbj1_9rhob like domain"/>
    <property type="match status" value="1"/>
</dbReference>
<name>A0A6C0DPL0_9ZZZZ</name>
<keyword evidence="4" id="KW-0560">Oxidoreductase</keyword>
<keyword evidence="5" id="KW-0408">Iron</keyword>
<evidence type="ECO:0000313" key="7">
    <source>
        <dbReference type="EMBL" id="QHT18401.1"/>
    </source>
</evidence>
<accession>A0A6C0DPL0</accession>
<evidence type="ECO:0000256" key="3">
    <source>
        <dbReference type="ARBA" id="ARBA00022964"/>
    </source>
</evidence>
<dbReference type="AlphaFoldDB" id="A0A6C0DPL0"/>
<sequence>MKRFILPILCILFVIVAYSFFFPRTTSFSPSKTLITKKGYTIVEYSNIFTPEECKTLIELAKSRDMMQSEVLVNSYGKDSNVDKDARKSKQVWLRDDVHPLLQRTAEFTKSITKFPIDHQEETQIVVYEPGGMFVPHFDPCAQIKEDPEFCKKMNRGAEQRRYTLLIYLNDEYEEGETEFVNIGVKIKPKAGKGIFFQSTYDDHEIIEQSMHKGCEVKKGNKWIFTKWVHPKPFPVL</sequence>
<dbReference type="GO" id="GO:0005783">
    <property type="term" value="C:endoplasmic reticulum"/>
    <property type="evidence" value="ECO:0007669"/>
    <property type="project" value="TreeGrafter"/>
</dbReference>
<dbReference type="SMART" id="SM00702">
    <property type="entry name" value="P4Hc"/>
    <property type="match status" value="1"/>
</dbReference>
<reference evidence="7" key="1">
    <citation type="journal article" date="2020" name="Nature">
        <title>Giant virus diversity and host interactions through global metagenomics.</title>
        <authorList>
            <person name="Schulz F."/>
            <person name="Roux S."/>
            <person name="Paez-Espino D."/>
            <person name="Jungbluth S."/>
            <person name="Walsh D.A."/>
            <person name="Denef V.J."/>
            <person name="McMahon K.D."/>
            <person name="Konstantinidis K.T."/>
            <person name="Eloe-Fadrosh E.A."/>
            <person name="Kyrpides N.C."/>
            <person name="Woyke T."/>
        </authorList>
    </citation>
    <scope>NUCLEOTIDE SEQUENCE</scope>
    <source>
        <strain evidence="7">GVMAG-M-3300023174-46</strain>
    </source>
</reference>
<comment type="cofactor">
    <cofactor evidence="1">
        <name>L-ascorbate</name>
        <dbReference type="ChEBI" id="CHEBI:38290"/>
    </cofactor>
</comment>
<dbReference type="PANTHER" id="PTHR10869">
    <property type="entry name" value="PROLYL 4-HYDROXYLASE ALPHA SUBUNIT"/>
    <property type="match status" value="1"/>
</dbReference>
<evidence type="ECO:0000256" key="5">
    <source>
        <dbReference type="ARBA" id="ARBA00023004"/>
    </source>
</evidence>
<keyword evidence="3" id="KW-0223">Dioxygenase</keyword>
<dbReference type="InterPro" id="IPR045054">
    <property type="entry name" value="P4HA-like"/>
</dbReference>
<evidence type="ECO:0000256" key="4">
    <source>
        <dbReference type="ARBA" id="ARBA00023002"/>
    </source>
</evidence>
<dbReference type="EMBL" id="MN739655">
    <property type="protein sequence ID" value="QHT18401.1"/>
    <property type="molecule type" value="Genomic_DNA"/>
</dbReference>
<feature type="domain" description="Fe2OG dioxygenase" evidence="6">
    <location>
        <begin position="119"/>
        <end position="231"/>
    </location>
</feature>
<proteinExistence type="predicted"/>
<dbReference type="GO" id="GO:0005506">
    <property type="term" value="F:iron ion binding"/>
    <property type="evidence" value="ECO:0007669"/>
    <property type="project" value="InterPro"/>
</dbReference>
<dbReference type="PROSITE" id="PS51471">
    <property type="entry name" value="FE2OG_OXY"/>
    <property type="match status" value="1"/>
</dbReference>
<keyword evidence="2" id="KW-0479">Metal-binding</keyword>
<dbReference type="GO" id="GO:0031418">
    <property type="term" value="F:L-ascorbic acid binding"/>
    <property type="evidence" value="ECO:0007669"/>
    <property type="project" value="InterPro"/>
</dbReference>
<evidence type="ECO:0000256" key="2">
    <source>
        <dbReference type="ARBA" id="ARBA00022723"/>
    </source>
</evidence>
<dbReference type="InterPro" id="IPR006620">
    <property type="entry name" value="Pro_4_hyd_alph"/>
</dbReference>
<organism evidence="7">
    <name type="scientific">viral metagenome</name>
    <dbReference type="NCBI Taxonomy" id="1070528"/>
    <lineage>
        <taxon>unclassified sequences</taxon>
        <taxon>metagenomes</taxon>
        <taxon>organismal metagenomes</taxon>
    </lineage>
</organism>
<dbReference type="PANTHER" id="PTHR10869:SF246">
    <property type="entry name" value="TRANSMEMBRANE PROLYL 4-HYDROXYLASE"/>
    <property type="match status" value="1"/>
</dbReference>
<dbReference type="InterPro" id="IPR044862">
    <property type="entry name" value="Pro_4_hyd_alph_FE2OG_OXY"/>
</dbReference>